<dbReference type="AlphaFoldDB" id="A0A5J6LD05"/>
<gene>
    <name evidence="1" type="ORF">F5I99_07455</name>
</gene>
<proteinExistence type="predicted"/>
<dbReference type="Proteomes" id="UP000325606">
    <property type="component" value="Chromosome"/>
</dbReference>
<name>A0A5J6LD05_9GAMM</name>
<sequence>MSSLLPPNATDTERAIEATTQRTTNLPVPLRTLWNHDTCPADLLPWLAWSLSIDSWKDYWPEAVKRQRIRDAIEIQRRKGTAKSVRDVVKSFGGGLAMREWWQKTPAGTPHTFELILTLGGSVPATAEYQEDIINEVRRTKPVRSHFTFTAGISAAGGLGLGGILRTAVFARLSLTEKPFQGGIGFQGVIRPVTYTRLSTQEA</sequence>
<dbReference type="Pfam" id="PF09684">
    <property type="entry name" value="Tail_P2_I"/>
    <property type="match status" value="1"/>
</dbReference>
<keyword evidence="2" id="KW-1185">Reference proteome</keyword>
<protein>
    <submittedName>
        <fullName evidence="1">Phage tail protein I</fullName>
    </submittedName>
</protein>
<evidence type="ECO:0000313" key="2">
    <source>
        <dbReference type="Proteomes" id="UP000325606"/>
    </source>
</evidence>
<reference evidence="1 2" key="1">
    <citation type="submission" date="2019-09" db="EMBL/GenBank/DDBJ databases">
        <title>Nitrincola iocasae sp. nov., a bacterium isolated from the sediment collected at a cold seep field in South China Sea.</title>
        <authorList>
            <person name="Zhang H."/>
            <person name="Wang H."/>
            <person name="Li C."/>
        </authorList>
    </citation>
    <scope>NUCLEOTIDE SEQUENCE [LARGE SCALE GENOMIC DNA]</scope>
    <source>
        <strain evidence="1 2">KXZD1103</strain>
    </source>
</reference>
<dbReference type="EMBL" id="CP044222">
    <property type="protein sequence ID" value="QEW06353.1"/>
    <property type="molecule type" value="Genomic_DNA"/>
</dbReference>
<dbReference type="NCBIfam" id="TIGR01634">
    <property type="entry name" value="tail_P2_I"/>
    <property type="match status" value="1"/>
</dbReference>
<organism evidence="1 2">
    <name type="scientific">Nitrincola iocasae</name>
    <dbReference type="NCBI Taxonomy" id="2614693"/>
    <lineage>
        <taxon>Bacteria</taxon>
        <taxon>Pseudomonadati</taxon>
        <taxon>Pseudomonadota</taxon>
        <taxon>Gammaproteobacteria</taxon>
        <taxon>Oceanospirillales</taxon>
        <taxon>Oceanospirillaceae</taxon>
        <taxon>Nitrincola</taxon>
    </lineage>
</organism>
<evidence type="ECO:0000313" key="1">
    <source>
        <dbReference type="EMBL" id="QEW06353.1"/>
    </source>
</evidence>
<dbReference type="KEGG" id="nik:F5I99_07455"/>
<dbReference type="InterPro" id="IPR006521">
    <property type="entry name" value="Tail_protein_I"/>
</dbReference>
<accession>A0A5J6LD05</accession>
<dbReference type="RefSeq" id="WP_151054610.1">
    <property type="nucleotide sequence ID" value="NZ_CP044222.1"/>
</dbReference>